<evidence type="ECO:0000313" key="3">
    <source>
        <dbReference type="Proteomes" id="UP000195755"/>
    </source>
</evidence>
<reference evidence="2 3" key="1">
    <citation type="submission" date="2017-06" db="EMBL/GenBank/DDBJ databases">
        <title>Streptomyces albireticuli Genome sequencing and assembly.</title>
        <authorList>
            <person name="Wang Y."/>
            <person name="Du B."/>
            <person name="Ding Y."/>
            <person name="Liu H."/>
            <person name="Hou Q."/>
            <person name="Liu K."/>
            <person name="Yao L."/>
            <person name="Wang C."/>
        </authorList>
    </citation>
    <scope>NUCLEOTIDE SEQUENCE [LARGE SCALE GENOMIC DNA]</scope>
    <source>
        <strain evidence="2 3">MDJK11</strain>
    </source>
</reference>
<keyword evidence="1" id="KW-0812">Transmembrane</keyword>
<accession>A0A1Z2L1V6</accession>
<sequence length="54" mass="6246">MRHEDEEERPLFTRRRYGSRWVYNHRNPAGLALIVIAPVVTVGVLLLLSYGAPR</sequence>
<feature type="transmembrane region" description="Helical" evidence="1">
    <location>
        <begin position="29"/>
        <end position="50"/>
    </location>
</feature>
<dbReference type="EMBL" id="CP021744">
    <property type="protein sequence ID" value="ARZ68279.1"/>
    <property type="molecule type" value="Genomic_DNA"/>
</dbReference>
<organism evidence="2 3">
    <name type="scientific">Streptomyces albireticuli</name>
    <dbReference type="NCBI Taxonomy" id="1940"/>
    <lineage>
        <taxon>Bacteria</taxon>
        <taxon>Bacillati</taxon>
        <taxon>Actinomycetota</taxon>
        <taxon>Actinomycetes</taxon>
        <taxon>Kitasatosporales</taxon>
        <taxon>Streptomycetaceae</taxon>
        <taxon>Streptomyces</taxon>
    </lineage>
</organism>
<dbReference type="AlphaFoldDB" id="A0A1Z2L1V6"/>
<protein>
    <recommendedName>
        <fullName evidence="4">ABC transporter permease</fullName>
    </recommendedName>
</protein>
<dbReference type="RefSeq" id="WP_199843867.1">
    <property type="nucleotide sequence ID" value="NZ_CP021744.1"/>
</dbReference>
<name>A0A1Z2L1V6_9ACTN</name>
<gene>
    <name evidence="2" type="ORF">SMD11_2630</name>
</gene>
<evidence type="ECO:0008006" key="4">
    <source>
        <dbReference type="Google" id="ProtNLM"/>
    </source>
</evidence>
<proteinExistence type="predicted"/>
<evidence type="ECO:0000256" key="1">
    <source>
        <dbReference type="SAM" id="Phobius"/>
    </source>
</evidence>
<evidence type="ECO:0000313" key="2">
    <source>
        <dbReference type="EMBL" id="ARZ68279.1"/>
    </source>
</evidence>
<keyword evidence="1" id="KW-0472">Membrane</keyword>
<dbReference type="Proteomes" id="UP000195755">
    <property type="component" value="Chromosome"/>
</dbReference>
<keyword evidence="1" id="KW-1133">Transmembrane helix</keyword>
<dbReference type="KEGG" id="salj:SMD11_2630"/>